<feature type="transmembrane region" description="Helical" evidence="1">
    <location>
        <begin position="65"/>
        <end position="89"/>
    </location>
</feature>
<gene>
    <name evidence="2" type="ORF">CO173_01480</name>
</gene>
<accession>A0A2M7XFW7</accession>
<evidence type="ECO:0000313" key="3">
    <source>
        <dbReference type="Proteomes" id="UP000231263"/>
    </source>
</evidence>
<dbReference type="AlphaFoldDB" id="A0A2M7XFW7"/>
<protein>
    <recommendedName>
        <fullName evidence="4">Glycerophosphoryl diester phosphodiesterase membrane domain-containing protein</fullName>
    </recommendedName>
</protein>
<evidence type="ECO:0000313" key="2">
    <source>
        <dbReference type="EMBL" id="PJA46745.1"/>
    </source>
</evidence>
<evidence type="ECO:0000256" key="1">
    <source>
        <dbReference type="SAM" id="Phobius"/>
    </source>
</evidence>
<keyword evidence="1" id="KW-1133">Transmembrane helix</keyword>
<feature type="transmembrane region" description="Helical" evidence="1">
    <location>
        <begin position="221"/>
        <end position="243"/>
    </location>
</feature>
<name>A0A2M7XFW7_9BACT</name>
<dbReference type="EMBL" id="PFWT01000008">
    <property type="protein sequence ID" value="PJA46745.1"/>
    <property type="molecule type" value="Genomic_DNA"/>
</dbReference>
<organism evidence="2 3">
    <name type="scientific">Candidatus Uhrbacteria bacterium CG_4_9_14_3_um_filter_41_35</name>
    <dbReference type="NCBI Taxonomy" id="1975034"/>
    <lineage>
        <taxon>Bacteria</taxon>
        <taxon>Candidatus Uhriibacteriota</taxon>
    </lineage>
</organism>
<feature type="transmembrane region" description="Helical" evidence="1">
    <location>
        <begin position="109"/>
        <end position="132"/>
    </location>
</feature>
<dbReference type="Proteomes" id="UP000231263">
    <property type="component" value="Unassembled WGS sequence"/>
</dbReference>
<comment type="caution">
    <text evidence="2">The sequence shown here is derived from an EMBL/GenBank/DDBJ whole genome shotgun (WGS) entry which is preliminary data.</text>
</comment>
<proteinExistence type="predicted"/>
<evidence type="ECO:0008006" key="4">
    <source>
        <dbReference type="Google" id="ProtNLM"/>
    </source>
</evidence>
<reference evidence="3" key="1">
    <citation type="submission" date="2017-09" db="EMBL/GenBank/DDBJ databases">
        <title>Depth-based differentiation of microbial function through sediment-hosted aquifers and enrichment of novel symbionts in the deep terrestrial subsurface.</title>
        <authorList>
            <person name="Probst A.J."/>
            <person name="Ladd B."/>
            <person name="Jarett J.K."/>
            <person name="Geller-Mcgrath D.E."/>
            <person name="Sieber C.M.K."/>
            <person name="Emerson J.B."/>
            <person name="Anantharaman K."/>
            <person name="Thomas B.C."/>
            <person name="Malmstrom R."/>
            <person name="Stieglmeier M."/>
            <person name="Klingl A."/>
            <person name="Woyke T."/>
            <person name="Ryan C.M."/>
            <person name="Banfield J.F."/>
        </authorList>
    </citation>
    <scope>NUCLEOTIDE SEQUENCE [LARGE SCALE GENOMIC DNA]</scope>
</reference>
<sequence length="257" mass="29181">MTPSEKQNKQEKLKGVFELLLETLKIYYKNFGLYLGYSAWLFIPLVLTVFSVVTFSKETVQLLDLVFNLFIYSLMLVWIIVTFTIITPLIKEGRAIKTREISSEAWASIIPYSLISLLVLVIEFSGFLLLIIPGIVFVTWYYFAGIITVTEKIHVTLALKQSRALSKDRFFSVFWRIAGGNLFLFCLSGLVLSFIIYLNISTTKIDLLTYITAPPSILDSAIYRVSEAFLLPIIAIYQVLLYLELKKTASPAKVAIS</sequence>
<feature type="transmembrane region" description="Helical" evidence="1">
    <location>
        <begin position="138"/>
        <end position="159"/>
    </location>
</feature>
<keyword evidence="1" id="KW-0472">Membrane</keyword>
<keyword evidence="1" id="KW-0812">Transmembrane</keyword>
<feature type="transmembrane region" description="Helical" evidence="1">
    <location>
        <begin position="180"/>
        <end position="201"/>
    </location>
</feature>
<feature type="transmembrane region" description="Helical" evidence="1">
    <location>
        <begin position="31"/>
        <end position="53"/>
    </location>
</feature>